<dbReference type="KEGG" id="ppi:YSA_09140"/>
<dbReference type="InterPro" id="IPR053171">
    <property type="entry name" value="Viral_Tip_Attach_Protein"/>
</dbReference>
<dbReference type="EMBL" id="CP003588">
    <property type="protein sequence ID" value="AFK71715.1"/>
    <property type="molecule type" value="Genomic_DNA"/>
</dbReference>
<dbReference type="PANTHER" id="PTHR36251:SF2">
    <property type="entry name" value="GIFSY-2 PROPHAGE HOST SPECIFICITY PROTEIN J, PHAGE LAMBDA"/>
    <property type="match status" value="1"/>
</dbReference>
<dbReference type="Pfam" id="PF24801">
    <property type="entry name" value="FNIII-A_GpJ"/>
    <property type="match status" value="1"/>
</dbReference>
<dbReference type="Gene3D" id="1.20.5.340">
    <property type="match status" value="1"/>
</dbReference>
<evidence type="ECO:0000313" key="5">
    <source>
        <dbReference type="EMBL" id="AFK71715.1"/>
    </source>
</evidence>
<reference evidence="5 6" key="1">
    <citation type="journal article" date="2012" name="J. Bacteriol.">
        <title>Complete Genome Sequence of the Naphthalene-Degrading Pseudomonas putida Strain ND6.</title>
        <authorList>
            <person name="Li S."/>
            <person name="Zhao H."/>
            <person name="Li Y."/>
            <person name="Niu S."/>
            <person name="Cai B."/>
        </authorList>
    </citation>
    <scope>NUCLEOTIDE SEQUENCE [LARGE SCALE GENOMIC DNA]</scope>
    <source>
        <strain evidence="5 6">ND6</strain>
    </source>
</reference>
<gene>
    <name evidence="5" type="ORF">YSA_09140</name>
</gene>
<keyword evidence="1" id="KW-0175">Coiled coil</keyword>
<evidence type="ECO:0000256" key="1">
    <source>
        <dbReference type="SAM" id="Coils"/>
    </source>
</evidence>
<dbReference type="Proteomes" id="UP000005268">
    <property type="component" value="Chromosome"/>
</dbReference>
<dbReference type="InterPro" id="IPR055385">
    <property type="entry name" value="GpJ_HDII-ins2"/>
</dbReference>
<name>I3V1U4_PSEPU</name>
<accession>I3V1U4</accession>
<proteinExistence type="predicted"/>
<feature type="domain" description="Tip attachment protein J HDII-ins2" evidence="4">
    <location>
        <begin position="95"/>
        <end position="220"/>
    </location>
</feature>
<protein>
    <submittedName>
        <fullName evidence="5">Uncharacterized protein</fullName>
    </submittedName>
</protein>
<sequence>MGPADHVDITGAKGGSSKPKTPVEAPDSLQSTNIGKILIAVGEGEFDGAPTDRDIFLDNTPIIDTSGNVNFPGVKWEWRPGSVEQEYIQGIPAIENETTVNVELRSDNPFARALSNTQLSAVRVRMAWPRLAQQDSSGNTNGYRIEYAIDIATDGGAYVEAHLGAVDGKTTNGYQRSVRVNLPKATSGWMLRVRRITPNANSGTVADTMTIAGYTEIIDEKLRYPNTALLYIEFDAQQFQNIPAVTVKCKAKRWPVPSNYDPIARTYTGVWDGTFKQAWTNNPAFVTFGVCVEDRFGLGKRIKSWMVDKWEMYRIAQYCDQLVPDGVGGQEPRYLCDMNLQGRAEAWTLLRDLSAVYRGMVYWAHGSLFMQADMPRAQDIDYVFTRANVIDGEFVYGGAERNTHYSRALVSYDNPANNYDTDVIPVTDNALQRRYRDRPVEISAIGCTRASEAQRRGKWALLSNSQDRTVTFKTGMEGRIPLPGYVIPVADELVAGRPNGGRISAAAGRVVTLDRDTPIKAGDRLILNLPNGTAQARTVQSVAGRAVTVTTAYGVQPEPELQWAIDYHDLAVQLFRVLKTTRTQEGEYEITALEFNPSKFAAIDTGAKLDERPISVIPVTTVQPPASVTLSSAHMIDQGIAVSTMTIAWPAVEGAVAYDVEWRKDNGNWVRLQRTGATSVDVVGIYAGAYLARVRAVSSFEITSIWKSSTLTQLNGKEGLPPAVTFLDTESLLFGIGIKWGFPAGSSDTQRTELWYSEGTDLNQATKLADLAYPQNEYVMQGLRAGQQFYFWARLVDRSGNLGPFFPVAPTVVAGMASADAGAILEQIKDQITESELGKELTSRIDLVDKNGPGSVNERVGEVRSELNEQVAGVNNAIETVKSSVVAARDELQQQLAAVDQEVDAARSELQQQINTVSALAGSLPYNKDKTYTLNQGVLGADGKLYQALKAVPKNNPPPNATYWTDVGQAIVTAAGTATRVGKVETDVSTLNGTSTAQATQIEGLQSGLTTTNGNVTAAQQAAQAAATAAGAKGEVIYGTTAPAAAKRLAQNLWIDTTGNANTPKRWSGSAWVAVTDKVATDAAAAAANALAVAQTKADAQAVQSVTTRVTDVEGTVSAQGQAMTGMQSSLTTTKQDVTAAQQAAQAAATAAGAKGEVIYGSTAPAADKRLTQNLWIDTTGNANTPKRWNGSTWVAVTDKVATDAAAAAAAASALASTKADASAVNLLTNRVSNAEGVLTSYSSDITQLKNSLSAAQSFVAGKAWEFTGSTRGWFGTLSGSTFVAGPLFATAGSCPNLQCNFTPAFAGAENPFLRIRLRRRNTTRAGAQMYWANEDGGLAEARRMAWTISLATNDWQDIEFDLSGHAGWNGKSIIAIRLDMMSASDTTGEIDIAYIAVGRRSIAASAEAVSSLSSAVSDADGKLTTQGQSIIGLQNGLTTTNQGVTAAQQAAQAAATAAGAKGEVIYGTAAPAADKRLAQNLWIDTTGNANTPKRWNGSSWVAVTDKVATDAAAAAQSALTEVAKKADASTVQTLSNTVAQHGQDITAQGQAMTAIDAAIAEVGGENLLYNPTFNRASAADANVPDGWVLEGSAPRNPSMVPSWLNAGERAFRVAVTGVTNASPYFSLVTQSTQRPRVAGGQSVTTSVNARRMAEAGLLALRIIYQWINEAGTVISAPANGFMPITVEGSRHSFTAVAPEGAVRFNVYFRVHSQTAAAVNGSLELARPQAEYGSRATGWRDNGQVTAGEVAANVSATNLLTGRVGQTEQGLVSQGQSIVSLEGGLTTTKQDVTAAQQAAQEAATAAGAKGEVIYGSTAPAADKRLAQNLWIDTTGNANTPKRWNGSAWVTVTDKIATDAAAAAANALTVAQSKADASVVQTLSSKVSDNEGKLTTQGQSITGLQGSLATTNQNVTAAQQAAQAAATAAGAKGEVIYGSSAPAADKRLAQNLWIDTTGNANTPKRWSGSAWVAVTDKVATDAAAAAQSALTEVAKKADASTVQSLTNTVTQQGQDLIAQGQSLTAIDASIGDSGGENLLYNPTFTKVNAVDPNVPDGWTRDGAAQNNSSMVESWLNAGERAFRSALTGVTSGSPYLSLIPATTRRVKVGGSQTVTSSVYARRAATSGLLSLRLYFQWLNASGGVISAPFSTLNPVSVDGSRHTLTAVAPADAVAAVVYYRVHGATSTATNGTVELARPQVEYGSRASGWRDSGQVNAADNAATSAAVDNLTSTVNQQGSSLGSVAGRTTSLENSLATTNGNVTTAQQAAQAAATAAGAKGEVIYGSTAPAADKRLTQNLWIDTTGNANTPKRWNGSAWVAVSDKVATDAAAAAASALSQVATKAEASAVNSLTNRVNSAEGTLSSNSSDITQLKNSIGTAQPFVAGKSWEFIGSTLGWVSTTAGSTFTAGPLFATVNKWTNLQCNFTPAFAGAENPYLRIRLRRRNTTRAGAQMYWANEDGGLAEARRMAWTISLTTNDWQDIEFDLSGHAGWNGKSIIAIRLDMMNSVDTSGEIDIAYIAVGRRSAAASAQAVASLESNVTQQGDKLTAEGKRIDGLYTAVGDANAAIQNEATARTDADGALSQQIQNTQSSLGATNASVQQISSAQTGLNNRVNAQYSVKVAVTQNGVYALGGIGVGVQNQNGVLQSVVAVLADQFAVINAAGNGYVSPFAIQGGQVFMNDAFIRDGSIINAKIQDAAISNAKIANGAITAAKIGVAEIDTLRIRGNAVTVPVSASSPGNVQGVGVGQWQPLIAVGVQMDEGGFITAQYSCYQGFGSGIRKYQFQMDINGLVIAQGGGDWADSFPNLMGSIGVGPGYFVITVKWWGENSGVGVQNHTLYAMGTKR</sequence>
<feature type="region of interest" description="Disordered" evidence="2">
    <location>
        <begin position="1"/>
        <end position="28"/>
    </location>
</feature>
<dbReference type="HOGENOM" id="CLU_000143_3_10_6"/>
<evidence type="ECO:0000259" key="4">
    <source>
        <dbReference type="Pfam" id="PF24801"/>
    </source>
</evidence>
<dbReference type="PANTHER" id="PTHR36251">
    <property type="entry name" value="FELS-1 PROPHAGE HOST SPECIFICITY PROTEIN-RELATED"/>
    <property type="match status" value="1"/>
</dbReference>
<evidence type="ECO:0000256" key="2">
    <source>
        <dbReference type="SAM" id="MobiDB-lite"/>
    </source>
</evidence>
<evidence type="ECO:0000313" key="6">
    <source>
        <dbReference type="Proteomes" id="UP000005268"/>
    </source>
</evidence>
<dbReference type="InterPro" id="IPR015406">
    <property type="entry name" value="GpJ_CSF"/>
</dbReference>
<evidence type="ECO:0000259" key="3">
    <source>
        <dbReference type="Pfam" id="PF09327"/>
    </source>
</evidence>
<organism evidence="5 6">
    <name type="scientific">Pseudomonas putida ND6</name>
    <dbReference type="NCBI Taxonomy" id="231023"/>
    <lineage>
        <taxon>Bacteria</taxon>
        <taxon>Pseudomonadati</taxon>
        <taxon>Pseudomonadota</taxon>
        <taxon>Gammaproteobacteria</taxon>
        <taxon>Pseudomonadales</taxon>
        <taxon>Pseudomonadaceae</taxon>
        <taxon>Pseudomonas</taxon>
    </lineage>
</organism>
<feature type="domain" description="Tip attachment protein J central straight fiber" evidence="3">
    <location>
        <begin position="2600"/>
        <end position="2713"/>
    </location>
</feature>
<dbReference type="RefSeq" id="WP_014756128.1">
    <property type="nucleotide sequence ID" value="NC_017986.1"/>
</dbReference>
<dbReference type="PATRIC" id="fig|231023.4.peg.4383"/>
<feature type="coiled-coil region" evidence="1">
    <location>
        <begin position="889"/>
        <end position="916"/>
    </location>
</feature>
<dbReference type="Pfam" id="PF09327">
    <property type="entry name" value="Phage_Tail_Tip"/>
    <property type="match status" value="1"/>
</dbReference>